<keyword evidence="3" id="KW-0975">Bacterial flagellum</keyword>
<keyword evidence="6" id="KW-0969">Cilium</keyword>
<evidence type="ECO:0000259" key="4">
    <source>
        <dbReference type="Pfam" id="PF00669"/>
    </source>
</evidence>
<dbReference type="NCBIfam" id="TIGR02550">
    <property type="entry name" value="flagell_flgL"/>
    <property type="match status" value="1"/>
</dbReference>
<keyword evidence="6" id="KW-0966">Cell projection</keyword>
<name>A0A0F3GJT9_9BACT</name>
<feature type="domain" description="Flagellin N-terminal" evidence="4">
    <location>
        <begin position="3"/>
        <end position="139"/>
    </location>
</feature>
<evidence type="ECO:0000256" key="3">
    <source>
        <dbReference type="ARBA" id="ARBA00023143"/>
    </source>
</evidence>
<evidence type="ECO:0000313" key="6">
    <source>
        <dbReference type="EMBL" id="KJU82229.1"/>
    </source>
</evidence>
<comment type="similarity">
    <text evidence="2">Belongs to the bacterial flagellin family.</text>
</comment>
<dbReference type="GO" id="GO:0009424">
    <property type="term" value="C:bacterial-type flagellum hook"/>
    <property type="evidence" value="ECO:0007669"/>
    <property type="project" value="InterPro"/>
</dbReference>
<dbReference type="Pfam" id="PF00700">
    <property type="entry name" value="Flagellin_C"/>
    <property type="match status" value="1"/>
</dbReference>
<dbReference type="InterPro" id="IPR001029">
    <property type="entry name" value="Flagellin_N"/>
</dbReference>
<dbReference type="InterPro" id="IPR046358">
    <property type="entry name" value="Flagellin_C"/>
</dbReference>
<comment type="caution">
    <text evidence="6">The sequence shown here is derived from an EMBL/GenBank/DDBJ whole genome shotgun (WGS) entry which is preliminary data.</text>
</comment>
<reference evidence="6 7" key="1">
    <citation type="submission" date="2015-02" db="EMBL/GenBank/DDBJ databases">
        <title>Single-cell genomics of uncultivated deep-branching MTB reveals a conserved set of magnetosome genes.</title>
        <authorList>
            <person name="Kolinko S."/>
            <person name="Richter M."/>
            <person name="Glockner F.O."/>
            <person name="Brachmann A."/>
            <person name="Schuler D."/>
        </authorList>
    </citation>
    <scope>NUCLEOTIDE SEQUENCE [LARGE SCALE GENOMIC DNA]</scope>
    <source>
        <strain evidence="6">TM-1</strain>
    </source>
</reference>
<dbReference type="Gene3D" id="1.20.1330.10">
    <property type="entry name" value="f41 fragment of flagellin, N-terminal domain"/>
    <property type="match status" value="1"/>
</dbReference>
<protein>
    <submittedName>
        <fullName evidence="6">Flagellar hook-associated protein FlgL</fullName>
    </submittedName>
</protein>
<proteinExistence type="inferred from homology"/>
<evidence type="ECO:0000256" key="1">
    <source>
        <dbReference type="ARBA" id="ARBA00004365"/>
    </source>
</evidence>
<dbReference type="PANTHER" id="PTHR42792:SF1">
    <property type="entry name" value="FLAGELLAR HOOK-ASSOCIATED PROTEIN 3"/>
    <property type="match status" value="1"/>
</dbReference>
<organism evidence="6 7">
    <name type="scientific">Candidatus Magnetobacterium bavaricum</name>
    <dbReference type="NCBI Taxonomy" id="29290"/>
    <lineage>
        <taxon>Bacteria</taxon>
        <taxon>Pseudomonadati</taxon>
        <taxon>Nitrospirota</taxon>
        <taxon>Thermodesulfovibrionia</taxon>
        <taxon>Thermodesulfovibrionales</taxon>
        <taxon>Candidatus Magnetobacteriaceae</taxon>
        <taxon>Candidatus Magnetobacterium</taxon>
    </lineage>
</organism>
<dbReference type="Proteomes" id="UP000033423">
    <property type="component" value="Unassembled WGS sequence"/>
</dbReference>
<dbReference type="PANTHER" id="PTHR42792">
    <property type="entry name" value="FLAGELLIN"/>
    <property type="match status" value="1"/>
</dbReference>
<dbReference type="EMBL" id="LACI01002393">
    <property type="protein sequence ID" value="KJU82229.1"/>
    <property type="molecule type" value="Genomic_DNA"/>
</dbReference>
<dbReference type="Pfam" id="PF00669">
    <property type="entry name" value="Flagellin_N"/>
    <property type="match status" value="1"/>
</dbReference>
<dbReference type="SUPFAM" id="SSF64518">
    <property type="entry name" value="Phase 1 flagellin"/>
    <property type="match status" value="1"/>
</dbReference>
<dbReference type="InterPro" id="IPR013384">
    <property type="entry name" value="Flagell_FlgL"/>
</dbReference>
<keyword evidence="7" id="KW-1185">Reference proteome</keyword>
<evidence type="ECO:0000313" key="7">
    <source>
        <dbReference type="Proteomes" id="UP000033423"/>
    </source>
</evidence>
<keyword evidence="6" id="KW-0282">Flagellum</keyword>
<dbReference type="InterPro" id="IPR001492">
    <property type="entry name" value="Flagellin"/>
</dbReference>
<gene>
    <name evidence="6" type="ORF">MBAV_005579</name>
</gene>
<dbReference type="GO" id="GO:0071973">
    <property type="term" value="P:bacterial-type flagellum-dependent cell motility"/>
    <property type="evidence" value="ECO:0007669"/>
    <property type="project" value="InterPro"/>
</dbReference>
<comment type="subcellular location">
    <subcellularLocation>
        <location evidence="1">Bacterial flagellum</location>
    </subcellularLocation>
</comment>
<dbReference type="GO" id="GO:0005198">
    <property type="term" value="F:structural molecule activity"/>
    <property type="evidence" value="ECO:0007669"/>
    <property type="project" value="InterPro"/>
</dbReference>
<accession>A0A0F3GJT9</accession>
<dbReference type="AlphaFoldDB" id="A0A0F3GJT9"/>
<sequence length="341" mass="37719">MRVSTFMIYDRTKQSFQGNFAKLYEVQRKLASGLKINKPSDDTIGMQKVLDYKLTLNHNEQYRKNMDDARSFLEATDSALEAVTENIQRMHELLVDASNGSRGPVDREDISKEIAVLKEALYNLSNSKFRDRYLFSGFNAYTSSYASDASGSYIYLGDSSKINVDISLTGRVTENITGSEAFAMSLARTESMKVDTGNFAHILSIPGNSQVTIVFSASNDPAAAGYDQVSFSNYIDMAKEVEIALATNNIERISALQKCVFFALDKTTTVRSTVGARLSYIDSTRQGNEDSSIGVEEVKSNIEDADMAEVMSDISKTEVALQALRQTSAQILSQSLLDFLK</sequence>
<evidence type="ECO:0000256" key="2">
    <source>
        <dbReference type="ARBA" id="ARBA00005709"/>
    </source>
</evidence>
<feature type="domain" description="Flagellin C-terminal" evidence="5">
    <location>
        <begin position="263"/>
        <end position="340"/>
    </location>
</feature>
<evidence type="ECO:0000259" key="5">
    <source>
        <dbReference type="Pfam" id="PF00700"/>
    </source>
</evidence>